<sequence length="339" mass="35481">MALALRQTSPGARRTYPEPSRPEALRPEASRARHRGAVQRGAAQAVEAGAAKPERTTVGILALLASTALFPVSDVASKMLTATLPGIEVAWMRYLVFVVMTVPLLLRDPSLIRTARPGLLAGRAVASALSTALFIVAFGMMPVAEATAIGFLAPVVVTAMAALFLREKVGLRRWAAALVGLAGVMVIVQPGGGSFTLASLVPLCGSIASATAVIGTRLAKDERPETTMLFQAVVGFLVVTALTAFDFHVPSWNEVAVGCISGFFATVASLMQVFAYRHAPASLLAPFTYTQLMWAAGLGFLAFGTVPGPSMLCGAAIIAASGVYTAWRETVRAREARPA</sequence>
<feature type="region of interest" description="Disordered" evidence="1">
    <location>
        <begin position="1"/>
        <end position="37"/>
    </location>
</feature>
<name>A0A4Q2U4E8_9HYPH</name>
<dbReference type="OrthoDB" id="9815809at2"/>
<feature type="transmembrane region" description="Helical" evidence="2">
    <location>
        <begin position="146"/>
        <end position="165"/>
    </location>
</feature>
<dbReference type="PANTHER" id="PTHR22911">
    <property type="entry name" value="ACYL-MALONYL CONDENSING ENZYME-RELATED"/>
    <property type="match status" value="1"/>
</dbReference>
<dbReference type="GO" id="GO:0016020">
    <property type="term" value="C:membrane"/>
    <property type="evidence" value="ECO:0007669"/>
    <property type="project" value="InterPro"/>
</dbReference>
<keyword evidence="2" id="KW-1133">Transmembrane helix</keyword>
<gene>
    <name evidence="4" type="ORF">D3273_15425</name>
</gene>
<feature type="compositionally biased region" description="Polar residues" evidence="1">
    <location>
        <begin position="1"/>
        <end position="10"/>
    </location>
</feature>
<proteinExistence type="predicted"/>
<reference evidence="4 5" key="1">
    <citation type="submission" date="2018-12" db="EMBL/GenBank/DDBJ databases">
        <authorList>
            <person name="Grouzdev D.S."/>
            <person name="Krutkina M.S."/>
        </authorList>
    </citation>
    <scope>NUCLEOTIDE SEQUENCE [LARGE SCALE GENOMIC DNA]</scope>
    <source>
        <strain evidence="4 5">RmlP026</strain>
    </source>
</reference>
<feature type="transmembrane region" description="Helical" evidence="2">
    <location>
        <begin position="89"/>
        <end position="106"/>
    </location>
</feature>
<feature type="transmembrane region" description="Helical" evidence="2">
    <location>
        <begin position="228"/>
        <end position="249"/>
    </location>
</feature>
<dbReference type="AlphaFoldDB" id="A0A4Q2U4E8"/>
<comment type="caution">
    <text evidence="4">The sequence shown here is derived from an EMBL/GenBank/DDBJ whole genome shotgun (WGS) entry which is preliminary data.</text>
</comment>
<keyword evidence="2" id="KW-0812">Transmembrane</keyword>
<feature type="transmembrane region" description="Helical" evidence="2">
    <location>
        <begin position="118"/>
        <end position="140"/>
    </location>
</feature>
<protein>
    <submittedName>
        <fullName evidence="4">DMT family transporter</fullName>
    </submittedName>
</protein>
<feature type="transmembrane region" description="Helical" evidence="2">
    <location>
        <begin position="283"/>
        <end position="303"/>
    </location>
</feature>
<evidence type="ECO:0000256" key="2">
    <source>
        <dbReference type="SAM" id="Phobius"/>
    </source>
</evidence>
<feature type="transmembrane region" description="Helical" evidence="2">
    <location>
        <begin position="309"/>
        <end position="327"/>
    </location>
</feature>
<feature type="transmembrane region" description="Helical" evidence="2">
    <location>
        <begin position="255"/>
        <end position="276"/>
    </location>
</feature>
<feature type="transmembrane region" description="Helical" evidence="2">
    <location>
        <begin position="197"/>
        <end position="216"/>
    </location>
</feature>
<feature type="transmembrane region" description="Helical" evidence="2">
    <location>
        <begin position="174"/>
        <end position="191"/>
    </location>
</feature>
<organism evidence="4 5">
    <name type="scientific">Lichenibacterium minor</name>
    <dbReference type="NCBI Taxonomy" id="2316528"/>
    <lineage>
        <taxon>Bacteria</taxon>
        <taxon>Pseudomonadati</taxon>
        <taxon>Pseudomonadota</taxon>
        <taxon>Alphaproteobacteria</taxon>
        <taxon>Hyphomicrobiales</taxon>
        <taxon>Lichenihabitantaceae</taxon>
        <taxon>Lichenibacterium</taxon>
    </lineage>
</organism>
<evidence type="ECO:0000313" key="5">
    <source>
        <dbReference type="Proteomes" id="UP000290759"/>
    </source>
</evidence>
<evidence type="ECO:0000256" key="1">
    <source>
        <dbReference type="SAM" id="MobiDB-lite"/>
    </source>
</evidence>
<feature type="compositionally biased region" description="Basic and acidic residues" evidence="1">
    <location>
        <begin position="20"/>
        <end position="31"/>
    </location>
</feature>
<evidence type="ECO:0000259" key="3">
    <source>
        <dbReference type="Pfam" id="PF00892"/>
    </source>
</evidence>
<dbReference type="Proteomes" id="UP000290759">
    <property type="component" value="Unassembled WGS sequence"/>
</dbReference>
<feature type="domain" description="EamA" evidence="3">
    <location>
        <begin position="58"/>
        <end position="188"/>
    </location>
</feature>
<dbReference type="Pfam" id="PF00892">
    <property type="entry name" value="EamA"/>
    <property type="match status" value="1"/>
</dbReference>
<keyword evidence="2" id="KW-0472">Membrane</keyword>
<dbReference type="Gene3D" id="1.10.3730.20">
    <property type="match status" value="1"/>
</dbReference>
<dbReference type="EMBL" id="QYBB01000017">
    <property type="protein sequence ID" value="RYC31100.1"/>
    <property type="molecule type" value="Genomic_DNA"/>
</dbReference>
<evidence type="ECO:0000313" key="4">
    <source>
        <dbReference type="EMBL" id="RYC31100.1"/>
    </source>
</evidence>
<dbReference type="PANTHER" id="PTHR22911:SF103">
    <property type="entry name" value="BLR2811 PROTEIN"/>
    <property type="match status" value="1"/>
</dbReference>
<keyword evidence="5" id="KW-1185">Reference proteome</keyword>
<accession>A0A4Q2U4E8</accession>
<dbReference type="SUPFAM" id="SSF103481">
    <property type="entry name" value="Multidrug resistance efflux transporter EmrE"/>
    <property type="match status" value="2"/>
</dbReference>
<dbReference type="InterPro" id="IPR037185">
    <property type="entry name" value="EmrE-like"/>
</dbReference>
<reference evidence="4 5" key="2">
    <citation type="submission" date="2019-02" db="EMBL/GenBank/DDBJ databases">
        <title>'Lichenibacterium ramalinii' gen. nov. sp. nov., 'Lichenibacterium minor' gen. nov. sp. nov.</title>
        <authorList>
            <person name="Pankratov T."/>
        </authorList>
    </citation>
    <scope>NUCLEOTIDE SEQUENCE [LARGE SCALE GENOMIC DNA]</scope>
    <source>
        <strain evidence="4 5">RmlP026</strain>
    </source>
</reference>
<dbReference type="InterPro" id="IPR000620">
    <property type="entry name" value="EamA_dom"/>
</dbReference>
<dbReference type="RefSeq" id="WP_129227780.1">
    <property type="nucleotide sequence ID" value="NZ_QYBB01000017.1"/>
</dbReference>